<evidence type="ECO:0000313" key="5">
    <source>
        <dbReference type="EMBL" id="KAG8470837.1"/>
    </source>
</evidence>
<dbReference type="InterPro" id="IPR019775">
    <property type="entry name" value="WD40_repeat_CS"/>
</dbReference>
<evidence type="ECO:0000256" key="4">
    <source>
        <dbReference type="PROSITE-ProRule" id="PRU00221"/>
    </source>
</evidence>
<name>A0A8J5XYI5_DIALT</name>
<dbReference type="Proteomes" id="UP000751190">
    <property type="component" value="Unassembled WGS sequence"/>
</dbReference>
<comment type="caution">
    <text evidence="5">The sequence shown here is derived from an EMBL/GenBank/DDBJ whole genome shotgun (WGS) entry which is preliminary data.</text>
</comment>
<accession>A0A8J5XYI5</accession>
<sequence length="334" mass="34043">MPGLAALFSPDGAHLVCAASSGRVHVWAVAPALGRAATADSASPHDGAHASFAAHGNAVYSLHFASVQGHQLLVTGGDTDIAGWAWPAAVEAAARGETPAPAFRLEHPRAMGALGSVGALSECNGLAVDERERALYTAAGDGNAYAWDLGTCKLVRNFAGHEGYLHCVASRPHARQIVTGSEDGTARLWDVRVAESAATLRPPGGAGGWCSCAQVDATEDWLVCGWGAAVLTTWSLTAQTCTAAMPTGAAPQQLRFAAHSPSSVLSVGAEPSVYEWTLAGSLVQRVTCTSTSLFGVDSTTAHGDGGLIAVCGNGPRVQLLDAALGVTLAELDVA</sequence>
<dbReference type="InterPro" id="IPR042626">
    <property type="entry name" value="THOC6"/>
</dbReference>
<dbReference type="InterPro" id="IPR001680">
    <property type="entry name" value="WD40_rpt"/>
</dbReference>
<protein>
    <submittedName>
        <fullName evidence="5">Uncharacterized protein</fullName>
    </submittedName>
</protein>
<dbReference type="InterPro" id="IPR036322">
    <property type="entry name" value="WD40_repeat_dom_sf"/>
</dbReference>
<organism evidence="5 6">
    <name type="scientific">Diacronema lutheri</name>
    <name type="common">Unicellular marine alga</name>
    <name type="synonym">Monochrysis lutheri</name>
    <dbReference type="NCBI Taxonomy" id="2081491"/>
    <lineage>
        <taxon>Eukaryota</taxon>
        <taxon>Haptista</taxon>
        <taxon>Haptophyta</taxon>
        <taxon>Pavlovophyceae</taxon>
        <taxon>Pavlovales</taxon>
        <taxon>Pavlovaceae</taxon>
        <taxon>Diacronema</taxon>
    </lineage>
</organism>
<keyword evidence="3" id="KW-0677">Repeat</keyword>
<dbReference type="PROSITE" id="PS00678">
    <property type="entry name" value="WD_REPEATS_1"/>
    <property type="match status" value="1"/>
</dbReference>
<dbReference type="Gene3D" id="2.130.10.10">
    <property type="entry name" value="YVTN repeat-like/Quinoprotein amine dehydrogenase"/>
    <property type="match status" value="2"/>
</dbReference>
<dbReference type="GO" id="GO:0000346">
    <property type="term" value="C:transcription export complex"/>
    <property type="evidence" value="ECO:0007669"/>
    <property type="project" value="TreeGrafter"/>
</dbReference>
<dbReference type="PANTHER" id="PTHR44411:SF1">
    <property type="entry name" value="THO COMPLEX SUBUNIT 6 HOMOLOG"/>
    <property type="match status" value="1"/>
</dbReference>
<dbReference type="OrthoDB" id="273067at2759"/>
<dbReference type="Pfam" id="PF00400">
    <property type="entry name" value="WD40"/>
    <property type="match status" value="2"/>
</dbReference>
<gene>
    <name evidence="5" type="ORF">KFE25_009258</name>
</gene>
<evidence type="ECO:0000256" key="3">
    <source>
        <dbReference type="ARBA" id="ARBA00022737"/>
    </source>
</evidence>
<dbReference type="InterPro" id="IPR015943">
    <property type="entry name" value="WD40/YVTN_repeat-like_dom_sf"/>
</dbReference>
<reference evidence="5" key="1">
    <citation type="submission" date="2021-05" db="EMBL/GenBank/DDBJ databases">
        <title>The genome of the haptophyte Pavlova lutheri (Diacronema luteri, Pavlovales) - a model for lipid biosynthesis in eukaryotic algae.</title>
        <authorList>
            <person name="Hulatt C.J."/>
            <person name="Posewitz M.C."/>
        </authorList>
    </citation>
    <scope>NUCLEOTIDE SEQUENCE</scope>
    <source>
        <strain evidence="5">NIVA-4/92</strain>
    </source>
</reference>
<dbReference type="PANTHER" id="PTHR44411">
    <property type="entry name" value="THO COMPLEX SUBUNIT 6 HOMOLOG"/>
    <property type="match status" value="1"/>
</dbReference>
<evidence type="ECO:0000256" key="2">
    <source>
        <dbReference type="ARBA" id="ARBA00022574"/>
    </source>
</evidence>
<dbReference type="OMA" id="FTEDWLL"/>
<evidence type="ECO:0000313" key="6">
    <source>
        <dbReference type="Proteomes" id="UP000751190"/>
    </source>
</evidence>
<feature type="repeat" description="WD" evidence="4">
    <location>
        <begin position="158"/>
        <end position="199"/>
    </location>
</feature>
<dbReference type="AlphaFoldDB" id="A0A8J5XYI5"/>
<keyword evidence="2 4" id="KW-0853">WD repeat</keyword>
<dbReference type="GO" id="GO:0006406">
    <property type="term" value="P:mRNA export from nucleus"/>
    <property type="evidence" value="ECO:0007669"/>
    <property type="project" value="TreeGrafter"/>
</dbReference>
<dbReference type="SMART" id="SM00320">
    <property type="entry name" value="WD40"/>
    <property type="match status" value="4"/>
</dbReference>
<dbReference type="EMBL" id="JAGTXO010000001">
    <property type="protein sequence ID" value="KAG8470837.1"/>
    <property type="molecule type" value="Genomic_DNA"/>
</dbReference>
<dbReference type="PROSITE" id="PS50082">
    <property type="entry name" value="WD_REPEATS_2"/>
    <property type="match status" value="1"/>
</dbReference>
<proteinExistence type="inferred from homology"/>
<dbReference type="GO" id="GO:0000347">
    <property type="term" value="C:THO complex"/>
    <property type="evidence" value="ECO:0007669"/>
    <property type="project" value="TreeGrafter"/>
</dbReference>
<dbReference type="PROSITE" id="PS50294">
    <property type="entry name" value="WD_REPEATS_REGION"/>
    <property type="match status" value="1"/>
</dbReference>
<comment type="similarity">
    <text evidence="1">Belongs to the WD repeat THOC6 family.</text>
</comment>
<dbReference type="SUPFAM" id="SSF50978">
    <property type="entry name" value="WD40 repeat-like"/>
    <property type="match status" value="1"/>
</dbReference>
<evidence type="ECO:0000256" key="1">
    <source>
        <dbReference type="ARBA" id="ARBA00009728"/>
    </source>
</evidence>
<keyword evidence="6" id="KW-1185">Reference proteome</keyword>